<dbReference type="RefSeq" id="WP_194702158.1">
    <property type="nucleotide sequence ID" value="NZ_JADKNH010000007.1"/>
</dbReference>
<protein>
    <submittedName>
        <fullName evidence="2">Uncharacterized protein</fullName>
    </submittedName>
</protein>
<keyword evidence="1" id="KW-0812">Transmembrane</keyword>
<name>A0ABR9ZUT1_9FIRM</name>
<organism evidence="2 3">
    <name type="scientific">Fusibacter ferrireducens</name>
    <dbReference type="NCBI Taxonomy" id="2785058"/>
    <lineage>
        <taxon>Bacteria</taxon>
        <taxon>Bacillati</taxon>
        <taxon>Bacillota</taxon>
        <taxon>Clostridia</taxon>
        <taxon>Eubacteriales</taxon>
        <taxon>Eubacteriales Family XII. Incertae Sedis</taxon>
        <taxon>Fusibacter</taxon>
    </lineage>
</organism>
<evidence type="ECO:0000313" key="3">
    <source>
        <dbReference type="Proteomes" id="UP000614200"/>
    </source>
</evidence>
<accession>A0ABR9ZUT1</accession>
<proteinExistence type="predicted"/>
<evidence type="ECO:0000313" key="2">
    <source>
        <dbReference type="EMBL" id="MBF4693918.1"/>
    </source>
</evidence>
<evidence type="ECO:0000256" key="1">
    <source>
        <dbReference type="SAM" id="Phobius"/>
    </source>
</evidence>
<keyword evidence="1" id="KW-0472">Membrane</keyword>
<gene>
    <name evidence="2" type="ORF">ISU02_12425</name>
</gene>
<keyword evidence="3" id="KW-1185">Reference proteome</keyword>
<reference evidence="2 3" key="1">
    <citation type="submission" date="2020-11" db="EMBL/GenBank/DDBJ databases">
        <title>Fusibacter basophilias sp. nov.</title>
        <authorList>
            <person name="Qiu D."/>
        </authorList>
    </citation>
    <scope>NUCLEOTIDE SEQUENCE [LARGE SCALE GENOMIC DNA]</scope>
    <source>
        <strain evidence="2 3">Q10-2</strain>
    </source>
</reference>
<dbReference type="Proteomes" id="UP000614200">
    <property type="component" value="Unassembled WGS sequence"/>
</dbReference>
<keyword evidence="1" id="KW-1133">Transmembrane helix</keyword>
<feature type="transmembrane region" description="Helical" evidence="1">
    <location>
        <begin position="35"/>
        <end position="57"/>
    </location>
</feature>
<comment type="caution">
    <text evidence="2">The sequence shown here is derived from an EMBL/GenBank/DDBJ whole genome shotgun (WGS) entry which is preliminary data.</text>
</comment>
<sequence length="253" mass="29429">MKKHSQTLLLGTALIGLSVVLHAIHYAIFRDIHHIMIFLVADIAFIPLEVFFVSVVLERIIEKRDERSITKKLNMLIGLFYQEVGNHILMHLTSADDDLKSDQFDATIDFNWDESKYEQLAKHIMAHKYHVNMSHIDLFKIDEKLTLQKSLIVNLISNPAIHEHGAFSEVLMSLFHLADELKHRPIEALDAFDLDHLKVDIERVYKSLSEEWVSYMSHLQVDYPYLFLTAVKNNPFDMRSGKIKEREALSTYL</sequence>
<dbReference type="EMBL" id="JADKNH010000007">
    <property type="protein sequence ID" value="MBF4693918.1"/>
    <property type="molecule type" value="Genomic_DNA"/>
</dbReference>
<feature type="transmembrane region" description="Helical" evidence="1">
    <location>
        <begin position="7"/>
        <end position="29"/>
    </location>
</feature>